<keyword evidence="2" id="KW-1185">Reference proteome</keyword>
<organism evidence="1 2">
    <name type="scientific">Amanita thiersii Skay4041</name>
    <dbReference type="NCBI Taxonomy" id="703135"/>
    <lineage>
        <taxon>Eukaryota</taxon>
        <taxon>Fungi</taxon>
        <taxon>Dikarya</taxon>
        <taxon>Basidiomycota</taxon>
        <taxon>Agaricomycotina</taxon>
        <taxon>Agaricomycetes</taxon>
        <taxon>Agaricomycetidae</taxon>
        <taxon>Agaricales</taxon>
        <taxon>Pluteineae</taxon>
        <taxon>Amanitaceae</taxon>
        <taxon>Amanita</taxon>
    </lineage>
</organism>
<reference evidence="1 2" key="1">
    <citation type="submission" date="2014-02" db="EMBL/GenBank/DDBJ databases">
        <title>Transposable element dynamics among asymbiotic and ectomycorrhizal Amanita fungi.</title>
        <authorList>
            <consortium name="DOE Joint Genome Institute"/>
            <person name="Hess J."/>
            <person name="Skrede I."/>
            <person name="Wolfe B."/>
            <person name="LaButti K."/>
            <person name="Ohm R.A."/>
            <person name="Grigoriev I.V."/>
            <person name="Pringle A."/>
        </authorList>
    </citation>
    <scope>NUCLEOTIDE SEQUENCE [LARGE SCALE GENOMIC DNA]</scope>
    <source>
        <strain evidence="1 2">SKay4041</strain>
    </source>
</reference>
<proteinExistence type="predicted"/>
<gene>
    <name evidence="1" type="ORF">AMATHDRAFT_142569</name>
</gene>
<evidence type="ECO:0000313" key="2">
    <source>
        <dbReference type="Proteomes" id="UP000242287"/>
    </source>
</evidence>
<accession>A0A2A9NUP3</accession>
<dbReference type="AlphaFoldDB" id="A0A2A9NUP3"/>
<name>A0A2A9NUP3_9AGAR</name>
<sequence length="52" mass="6108">IKCNSARCKFSPAHPEGCLPPKCTQSCWQYRQYPQQYSPHLDKLCPKCEDHR</sequence>
<dbReference type="OrthoDB" id="2748942at2759"/>
<feature type="non-terminal residue" evidence="1">
    <location>
        <position position="1"/>
    </location>
</feature>
<evidence type="ECO:0000313" key="1">
    <source>
        <dbReference type="EMBL" id="PFH51382.1"/>
    </source>
</evidence>
<protein>
    <submittedName>
        <fullName evidence="1">Uncharacterized protein</fullName>
    </submittedName>
</protein>
<dbReference type="Proteomes" id="UP000242287">
    <property type="component" value="Unassembled WGS sequence"/>
</dbReference>
<dbReference type="EMBL" id="KZ301988">
    <property type="protein sequence ID" value="PFH51382.1"/>
    <property type="molecule type" value="Genomic_DNA"/>
</dbReference>